<evidence type="ECO:0000313" key="2">
    <source>
        <dbReference type="Proteomes" id="UP001165064"/>
    </source>
</evidence>
<dbReference type="EMBL" id="BSXS01001700">
    <property type="protein sequence ID" value="GME76981.1"/>
    <property type="molecule type" value="Genomic_DNA"/>
</dbReference>
<gene>
    <name evidence="1" type="ORF">Amon02_000285000</name>
</gene>
<comment type="caution">
    <text evidence="1">The sequence shown here is derived from an EMBL/GenBank/DDBJ whole genome shotgun (WGS) entry which is preliminary data.</text>
</comment>
<proteinExistence type="predicted"/>
<organism evidence="1 2">
    <name type="scientific">Ambrosiozyma monospora</name>
    <name type="common">Yeast</name>
    <name type="synonym">Endomycopsis monosporus</name>
    <dbReference type="NCBI Taxonomy" id="43982"/>
    <lineage>
        <taxon>Eukaryota</taxon>
        <taxon>Fungi</taxon>
        <taxon>Dikarya</taxon>
        <taxon>Ascomycota</taxon>
        <taxon>Saccharomycotina</taxon>
        <taxon>Pichiomycetes</taxon>
        <taxon>Pichiales</taxon>
        <taxon>Pichiaceae</taxon>
        <taxon>Ambrosiozyma</taxon>
    </lineage>
</organism>
<sequence>MSSKLPVLACGKCPSSVGEAIARRLFELVFLLGTTALPSFLENFRNIRPLLEDDEDMFVEATKVVLLLLLLMLLAPLWPDSDSTEEASECIMVGCWGLLNFLNKDISLFKSWEDAMFKDIVVVCVDVSLLLFLLDVLTVQCSVFNLEIS</sequence>
<name>A0ACB5T0D5_AMBMO</name>
<dbReference type="Proteomes" id="UP001165064">
    <property type="component" value="Unassembled WGS sequence"/>
</dbReference>
<accession>A0ACB5T0D5</accession>
<reference evidence="1" key="1">
    <citation type="submission" date="2023-04" db="EMBL/GenBank/DDBJ databases">
        <title>Ambrosiozyma monospora NBRC 10751.</title>
        <authorList>
            <person name="Ichikawa N."/>
            <person name="Sato H."/>
            <person name="Tonouchi N."/>
        </authorList>
    </citation>
    <scope>NUCLEOTIDE SEQUENCE</scope>
    <source>
        <strain evidence="1">NBRC 10751</strain>
    </source>
</reference>
<keyword evidence="2" id="KW-1185">Reference proteome</keyword>
<evidence type="ECO:0000313" key="1">
    <source>
        <dbReference type="EMBL" id="GME76981.1"/>
    </source>
</evidence>
<protein>
    <submittedName>
        <fullName evidence="1">Unnamed protein product</fullName>
    </submittedName>
</protein>